<sequence length="153" mass="15340">MRPTAPRGVLAPAAVVAVVGAALLVRHDGGTPGGDAAPTTTTAPSTSSTPTVTAERFCDGFGALAQARQDLLVAASPAGVRALHEAAAQVDRLATGTALPADARAGIDFVVAALLDLDEDTTAAEVMAADQRASLRDESHAEALSAYIVEHCG</sequence>
<dbReference type="Proteomes" id="UP001589750">
    <property type="component" value="Unassembled WGS sequence"/>
</dbReference>
<accession>A0ABV5KFL4</accession>
<evidence type="ECO:0000256" key="1">
    <source>
        <dbReference type="SAM" id="MobiDB-lite"/>
    </source>
</evidence>
<comment type="caution">
    <text evidence="2">The sequence shown here is derived from an EMBL/GenBank/DDBJ whole genome shotgun (WGS) entry which is preliminary data.</text>
</comment>
<evidence type="ECO:0000313" key="3">
    <source>
        <dbReference type="Proteomes" id="UP001589750"/>
    </source>
</evidence>
<reference evidence="2 3" key="1">
    <citation type="submission" date="2024-09" db="EMBL/GenBank/DDBJ databases">
        <authorList>
            <person name="Sun Q."/>
            <person name="Mori K."/>
        </authorList>
    </citation>
    <scope>NUCLEOTIDE SEQUENCE [LARGE SCALE GENOMIC DNA]</scope>
    <source>
        <strain evidence="2 3">JCM 9626</strain>
    </source>
</reference>
<dbReference type="EMBL" id="JBHMDG010000022">
    <property type="protein sequence ID" value="MFB9314585.1"/>
    <property type="molecule type" value="Genomic_DNA"/>
</dbReference>
<gene>
    <name evidence="2" type="ORF">ACFFRI_16125</name>
</gene>
<protein>
    <recommendedName>
        <fullName evidence="4">DUF732 domain-containing protein</fullName>
    </recommendedName>
</protein>
<proteinExistence type="predicted"/>
<feature type="compositionally biased region" description="Low complexity" evidence="1">
    <location>
        <begin position="34"/>
        <end position="51"/>
    </location>
</feature>
<evidence type="ECO:0008006" key="4">
    <source>
        <dbReference type="Google" id="ProtNLM"/>
    </source>
</evidence>
<keyword evidence="3" id="KW-1185">Reference proteome</keyword>
<organism evidence="2 3">
    <name type="scientific">Nocardioides plantarum</name>
    <dbReference type="NCBI Taxonomy" id="29299"/>
    <lineage>
        <taxon>Bacteria</taxon>
        <taxon>Bacillati</taxon>
        <taxon>Actinomycetota</taxon>
        <taxon>Actinomycetes</taxon>
        <taxon>Propionibacteriales</taxon>
        <taxon>Nocardioidaceae</taxon>
        <taxon>Nocardioides</taxon>
    </lineage>
</organism>
<name>A0ABV5KFL4_9ACTN</name>
<feature type="region of interest" description="Disordered" evidence="1">
    <location>
        <begin position="29"/>
        <end position="51"/>
    </location>
</feature>
<evidence type="ECO:0000313" key="2">
    <source>
        <dbReference type="EMBL" id="MFB9314585.1"/>
    </source>
</evidence>
<dbReference type="RefSeq" id="WP_140011154.1">
    <property type="nucleotide sequence ID" value="NZ_JBHMDG010000022.1"/>
</dbReference>